<evidence type="ECO:0000313" key="4">
    <source>
        <dbReference type="EMBL" id="MDG0795333.1"/>
    </source>
</evidence>
<proteinExistence type="predicted"/>
<comment type="caution">
    <text evidence="4">The sequence shown here is derived from an EMBL/GenBank/DDBJ whole genome shotgun (WGS) entry which is preliminary data.</text>
</comment>
<evidence type="ECO:0000313" key="5">
    <source>
        <dbReference type="Proteomes" id="UP001153387"/>
    </source>
</evidence>
<dbReference type="EC" id="5.2.1.8" evidence="4"/>
<dbReference type="InterPro" id="IPR027304">
    <property type="entry name" value="Trigger_fact/SurA_dom_sf"/>
</dbReference>
<dbReference type="InterPro" id="IPR023058">
    <property type="entry name" value="PPIase_PpiC_CS"/>
</dbReference>
<feature type="compositionally biased region" description="Basic residues" evidence="2">
    <location>
        <begin position="178"/>
        <end position="193"/>
    </location>
</feature>
<dbReference type="PROSITE" id="PS01096">
    <property type="entry name" value="PPIC_PPIASE_1"/>
    <property type="match status" value="1"/>
</dbReference>
<dbReference type="EMBL" id="JAPDHZ010000008">
    <property type="protein sequence ID" value="MDG0795333.1"/>
    <property type="molecule type" value="Genomic_DNA"/>
</dbReference>
<dbReference type="PANTHER" id="PTHR47245">
    <property type="entry name" value="PEPTIDYLPROLYL ISOMERASE"/>
    <property type="match status" value="1"/>
</dbReference>
<dbReference type="RefSeq" id="WP_277569039.1">
    <property type="nucleotide sequence ID" value="NZ_JAPDHZ010000008.1"/>
</dbReference>
<evidence type="ECO:0000256" key="1">
    <source>
        <dbReference type="PROSITE-ProRule" id="PRU00278"/>
    </source>
</evidence>
<dbReference type="Gene3D" id="3.10.50.40">
    <property type="match status" value="1"/>
</dbReference>
<organism evidence="4 5">
    <name type="scientific">Cohnella ginsengisoli</name>
    <dbReference type="NCBI Taxonomy" id="425004"/>
    <lineage>
        <taxon>Bacteria</taxon>
        <taxon>Bacillati</taxon>
        <taxon>Bacillota</taxon>
        <taxon>Bacilli</taxon>
        <taxon>Bacillales</taxon>
        <taxon>Paenibacillaceae</taxon>
        <taxon>Cohnella</taxon>
    </lineage>
</organism>
<dbReference type="Gene3D" id="1.10.4030.10">
    <property type="entry name" value="Porin chaperone SurA, peptide-binding domain"/>
    <property type="match status" value="1"/>
</dbReference>
<dbReference type="SUPFAM" id="SSF109998">
    <property type="entry name" value="Triger factor/SurA peptide-binding domain-like"/>
    <property type="match status" value="1"/>
</dbReference>
<protein>
    <submittedName>
        <fullName evidence="4">Peptidylprolyl isomerase</fullName>
        <ecNumber evidence="4">5.2.1.8</ecNumber>
    </submittedName>
</protein>
<name>A0A9X4QQW4_9BACL</name>
<keyword evidence="1" id="KW-0697">Rotamase</keyword>
<dbReference type="InterPro" id="IPR046357">
    <property type="entry name" value="PPIase_dom_sf"/>
</dbReference>
<dbReference type="Pfam" id="PF00639">
    <property type="entry name" value="Rotamase"/>
    <property type="match status" value="1"/>
</dbReference>
<keyword evidence="1 4" id="KW-0413">Isomerase</keyword>
<accession>A0A9X4QQW4</accession>
<feature type="domain" description="PpiC" evidence="3">
    <location>
        <begin position="95"/>
        <end position="168"/>
    </location>
</feature>
<dbReference type="InterPro" id="IPR000297">
    <property type="entry name" value="PPIase_PpiC"/>
</dbReference>
<reference evidence="4 5" key="1">
    <citation type="submission" date="2022-10" db="EMBL/GenBank/DDBJ databases">
        <title>Comparative genomic analysis of Cohnella hashimotonis sp. nov., isolated from the International Space Station.</title>
        <authorList>
            <person name="Simpson A."/>
            <person name="Venkateswaran K."/>
        </authorList>
    </citation>
    <scope>NUCLEOTIDE SEQUENCE [LARGE SCALE GENOMIC DNA]</scope>
    <source>
        <strain evidence="4 5">DSM 18997</strain>
    </source>
</reference>
<dbReference type="PROSITE" id="PS50198">
    <property type="entry name" value="PPIC_PPIASE_2"/>
    <property type="match status" value="1"/>
</dbReference>
<evidence type="ECO:0000259" key="3">
    <source>
        <dbReference type="PROSITE" id="PS50198"/>
    </source>
</evidence>
<dbReference type="Proteomes" id="UP001153387">
    <property type="component" value="Unassembled WGS sequence"/>
</dbReference>
<feature type="region of interest" description="Disordered" evidence="2">
    <location>
        <begin position="170"/>
        <end position="202"/>
    </location>
</feature>
<keyword evidence="5" id="KW-1185">Reference proteome</keyword>
<gene>
    <name evidence="4" type="ORF">OMP38_34295</name>
</gene>
<dbReference type="PANTHER" id="PTHR47245:SF2">
    <property type="entry name" value="PEPTIDYL-PROLYL CIS-TRANS ISOMERASE HP_0175-RELATED"/>
    <property type="match status" value="1"/>
</dbReference>
<dbReference type="AlphaFoldDB" id="A0A9X4QQW4"/>
<dbReference type="GO" id="GO:0003755">
    <property type="term" value="F:peptidyl-prolyl cis-trans isomerase activity"/>
    <property type="evidence" value="ECO:0007669"/>
    <property type="project" value="UniProtKB-KW"/>
</dbReference>
<sequence>MMMLRVAVQKEAQSAGISIKEDAVDQELRKASEGYESLEAFYDARKQQLGMSREDVREDILYKLQLEALAVRGIQVTEADVDQYMSDHPEAFAPKEELKLSHIVVGRQKDAEHLVDLLQQGEDFAELAAANSQDADTASDGGNLGWVEADDPFIAPELLAAAAKLEIGGSRRADPHGRRLRSRARRGPARRGRAGCAGGAGRGEARIRTVGGAAAVRGRAVAAGQVRSQSAGWGASILGARLGARI</sequence>
<evidence type="ECO:0000256" key="2">
    <source>
        <dbReference type="SAM" id="MobiDB-lite"/>
    </source>
</evidence>
<dbReference type="InterPro" id="IPR050245">
    <property type="entry name" value="PrsA_foldase"/>
</dbReference>